<evidence type="ECO:0000313" key="2">
    <source>
        <dbReference type="Proteomes" id="UP000294933"/>
    </source>
</evidence>
<dbReference type="EMBL" id="ML170429">
    <property type="protein sequence ID" value="TDL13930.1"/>
    <property type="molecule type" value="Genomic_DNA"/>
</dbReference>
<dbReference type="AlphaFoldDB" id="A0A4Y7PHP3"/>
<gene>
    <name evidence="1" type="ORF">BD410DRAFT_312953</name>
</gene>
<proteinExistence type="predicted"/>
<keyword evidence="2" id="KW-1185">Reference proteome</keyword>
<evidence type="ECO:0000313" key="1">
    <source>
        <dbReference type="EMBL" id="TDL13930.1"/>
    </source>
</evidence>
<dbReference type="Proteomes" id="UP000294933">
    <property type="component" value="Unassembled WGS sequence"/>
</dbReference>
<name>A0A4Y7PHP3_9AGAM</name>
<accession>A0A4Y7PHP3</accession>
<organism evidence="1 2">
    <name type="scientific">Rickenella mellea</name>
    <dbReference type="NCBI Taxonomy" id="50990"/>
    <lineage>
        <taxon>Eukaryota</taxon>
        <taxon>Fungi</taxon>
        <taxon>Dikarya</taxon>
        <taxon>Basidiomycota</taxon>
        <taxon>Agaricomycotina</taxon>
        <taxon>Agaricomycetes</taxon>
        <taxon>Hymenochaetales</taxon>
        <taxon>Rickenellaceae</taxon>
        <taxon>Rickenella</taxon>
    </lineage>
</organism>
<protein>
    <submittedName>
        <fullName evidence="1">Uncharacterized protein</fullName>
    </submittedName>
</protein>
<dbReference type="VEuPathDB" id="FungiDB:BD410DRAFT_312953"/>
<dbReference type="OrthoDB" id="3265734at2759"/>
<sequence>MIFQFFGSAIFMNLNNAPTGMVYSATVDGVSDIVDAFRQAQDCGVGWSRFNLDEQLHTLNITILGPSTKAPASSISQASLDFTSFFVTSQSSSAGGTSNPTPTSSAMSSHMLSWVATVSVVVVFASISKLLI</sequence>
<reference evidence="1 2" key="1">
    <citation type="submission" date="2018-06" db="EMBL/GenBank/DDBJ databases">
        <title>A transcriptomic atlas of mushroom development highlights an independent origin of complex multicellularity.</title>
        <authorList>
            <consortium name="DOE Joint Genome Institute"/>
            <person name="Krizsan K."/>
            <person name="Almasi E."/>
            <person name="Merenyi Z."/>
            <person name="Sahu N."/>
            <person name="Viragh M."/>
            <person name="Koszo T."/>
            <person name="Mondo S."/>
            <person name="Kiss B."/>
            <person name="Balint B."/>
            <person name="Kues U."/>
            <person name="Barry K."/>
            <person name="Hegedus J.C."/>
            <person name="Henrissat B."/>
            <person name="Johnson J."/>
            <person name="Lipzen A."/>
            <person name="Ohm R."/>
            <person name="Nagy I."/>
            <person name="Pangilinan J."/>
            <person name="Yan J."/>
            <person name="Xiong Y."/>
            <person name="Grigoriev I.V."/>
            <person name="Hibbett D.S."/>
            <person name="Nagy L.G."/>
        </authorList>
    </citation>
    <scope>NUCLEOTIDE SEQUENCE [LARGE SCALE GENOMIC DNA]</scope>
    <source>
        <strain evidence="1 2">SZMC22713</strain>
    </source>
</reference>